<protein>
    <submittedName>
        <fullName evidence="1">Uncharacterized protein</fullName>
    </submittedName>
</protein>
<keyword evidence="2" id="KW-1185">Reference proteome</keyword>
<sequence>MSKSIDGAVLILVKEDFFHLENKNFCVRIIGGKGHYRDKCDGLSIYPQRSHQRRALEMVSMKIEVTWVPDMLP</sequence>
<dbReference type="Proteomes" id="UP001202328">
    <property type="component" value="Unassembled WGS sequence"/>
</dbReference>
<comment type="caution">
    <text evidence="1">The sequence shown here is derived from an EMBL/GenBank/DDBJ whole genome shotgun (WGS) entry which is preliminary data.</text>
</comment>
<name>A0AAD4RVG2_9MAGN</name>
<evidence type="ECO:0000313" key="2">
    <source>
        <dbReference type="Proteomes" id="UP001202328"/>
    </source>
</evidence>
<dbReference type="AlphaFoldDB" id="A0AAD4RVG2"/>
<gene>
    <name evidence="1" type="ORF">MKW98_016040</name>
</gene>
<accession>A0AAD4RVG2</accession>
<organism evidence="1 2">
    <name type="scientific">Papaver atlanticum</name>
    <dbReference type="NCBI Taxonomy" id="357466"/>
    <lineage>
        <taxon>Eukaryota</taxon>
        <taxon>Viridiplantae</taxon>
        <taxon>Streptophyta</taxon>
        <taxon>Embryophyta</taxon>
        <taxon>Tracheophyta</taxon>
        <taxon>Spermatophyta</taxon>
        <taxon>Magnoliopsida</taxon>
        <taxon>Ranunculales</taxon>
        <taxon>Papaveraceae</taxon>
        <taxon>Papaveroideae</taxon>
        <taxon>Papaver</taxon>
    </lineage>
</organism>
<proteinExistence type="predicted"/>
<dbReference type="EMBL" id="JAJJMB010017781">
    <property type="protein sequence ID" value="KAI3834927.1"/>
    <property type="molecule type" value="Genomic_DNA"/>
</dbReference>
<evidence type="ECO:0000313" key="1">
    <source>
        <dbReference type="EMBL" id="KAI3834927.1"/>
    </source>
</evidence>
<reference evidence="1" key="1">
    <citation type="submission" date="2022-04" db="EMBL/GenBank/DDBJ databases">
        <title>A functionally conserved STORR gene fusion in Papaver species that diverged 16.8 million years ago.</title>
        <authorList>
            <person name="Catania T."/>
        </authorList>
    </citation>
    <scope>NUCLEOTIDE SEQUENCE</scope>
    <source>
        <strain evidence="1">S-188037</strain>
    </source>
</reference>